<organism evidence="12 13">
    <name type="scientific">Lepisosteus oculatus</name>
    <name type="common">Spotted gar</name>
    <dbReference type="NCBI Taxonomy" id="7918"/>
    <lineage>
        <taxon>Eukaryota</taxon>
        <taxon>Metazoa</taxon>
        <taxon>Chordata</taxon>
        <taxon>Craniata</taxon>
        <taxon>Vertebrata</taxon>
        <taxon>Euteleostomi</taxon>
        <taxon>Actinopterygii</taxon>
        <taxon>Neopterygii</taxon>
        <taxon>Holostei</taxon>
        <taxon>Semionotiformes</taxon>
        <taxon>Lepisosteidae</taxon>
        <taxon>Lepisosteus</taxon>
    </lineage>
</organism>
<evidence type="ECO:0000256" key="6">
    <source>
        <dbReference type="ARBA" id="ARBA00022737"/>
    </source>
</evidence>
<dbReference type="SMART" id="SM00369">
    <property type="entry name" value="LRR_TYP"/>
    <property type="match status" value="10"/>
</dbReference>
<keyword evidence="5 10" id="KW-0732">Signal</keyword>
<dbReference type="Bgee" id="ENSLOCG00000017498">
    <property type="expression patterns" value="Expressed in brain and 4 other cell types or tissues"/>
</dbReference>
<feature type="domain" description="LRRCT" evidence="11">
    <location>
        <begin position="216"/>
        <end position="266"/>
    </location>
</feature>
<dbReference type="InParanoid" id="W5NLU4"/>
<evidence type="ECO:0000256" key="5">
    <source>
        <dbReference type="ARBA" id="ARBA00022729"/>
    </source>
</evidence>
<reference evidence="12" key="2">
    <citation type="submission" date="2025-08" db="UniProtKB">
        <authorList>
            <consortium name="Ensembl"/>
        </authorList>
    </citation>
    <scope>IDENTIFICATION</scope>
</reference>
<feature type="chain" id="PRO_5004869543" evidence="10">
    <location>
        <begin position="20"/>
        <end position="838"/>
    </location>
</feature>
<feature type="transmembrane region" description="Helical" evidence="9">
    <location>
        <begin position="620"/>
        <end position="644"/>
    </location>
</feature>
<dbReference type="SUPFAM" id="SSF52058">
    <property type="entry name" value="L domain-like"/>
    <property type="match status" value="2"/>
</dbReference>
<dbReference type="PANTHER" id="PTHR45773:SF3">
    <property type="entry name" value="SLIT AND NTRK-LIKE PROTEIN 4"/>
    <property type="match status" value="1"/>
</dbReference>
<dbReference type="Ensembl" id="ENSLOCT00000021640.1">
    <property type="protein sequence ID" value="ENSLOCP00000021603.1"/>
    <property type="gene ID" value="ENSLOCG00000017498.1"/>
</dbReference>
<dbReference type="Gene3D" id="3.80.10.10">
    <property type="entry name" value="Ribonuclease Inhibitor"/>
    <property type="match status" value="2"/>
</dbReference>
<sequence>LKKMLLLVLLAFSVPSSSPNSDSDLSAETCSICSCMSMENVLYVNCEKITVYRPTQLKPPSSSLYHLNFQNNLLIILYPNSFLNFTHAVSLQLGNNKLQNIEGGAFMGLSALKQLHLNNNELKMLRADTFLGIENLEYLQADYNLIKFIERGAFNKLHKLKVLILNDNLIQSLPDNIFRFASLTHLDIRGNRIQKLPYIGVLEHIGRIVELQLEDNPWNCTCDLLPLKAWLENMPYNIYIGEAICETPSDLYGRLLKEASKQELCPMGIGSDFDIQMPPLPPENGQTTSNVAPTTIQHLITKAPKTTNPSKISGIIAGKAFPGNRNLTQTVSYQTRVPPFSPCPHPCNCKAHPSDFGISVSCQERNIKNLAELVPKPENAKKLHLSGNNIRDISLSDFQGFEGLDLLHLGSNQIVTVQKGVFANLTNLRRLYLNGNQIERLYPEMFHGLTNLQYLYLEYNAIKEVLAGTFDSMPNLQLLYLNNNVLRSLPAYIFAGVTLARLNLKNNHFMYLPVSGVLDQLTSLSQIDLEGNPWDCTCDLVALKLWLEKLNDGVASKEIKCTSPVQFSNVELKKITNEMLCPKLLMKPPFILTSSTPVITSTSPAGLGKAPPGGPVPLSIMILSILVVLILTVFVAFCLLVFVLRRNKKPAGRHEGLGNQECSSMQLHLRKHDHKSNKKDDLGGETFIPQTIEHMSKSHTCGLKDSESGLKFGDCPMQKIILRNSGEKDKDSLSRDPRKRLSTIDELDEFLPGRESNMFIQNFLENKKDFNSIGVSGFEIRYPEKPQDKKMKKSLIGGNHSKIVVEQRKSEYYELKARLQGSPDYLQVLEEQTALNKM</sequence>
<dbReference type="EMBL" id="AHAT01017086">
    <property type="status" value="NOT_ANNOTATED_CDS"/>
    <property type="molecule type" value="Genomic_DNA"/>
</dbReference>
<comment type="similarity">
    <text evidence="2">Belongs to the SLITRK family.</text>
</comment>
<reference evidence="13" key="1">
    <citation type="submission" date="2011-12" db="EMBL/GenBank/DDBJ databases">
        <title>The Draft Genome of Lepisosteus oculatus.</title>
        <authorList>
            <consortium name="The Broad Institute Genome Assembly &amp; Analysis Group"/>
            <consortium name="Computational R&amp;D Group"/>
            <consortium name="and Sequencing Platform"/>
            <person name="Di Palma F."/>
            <person name="Alfoldi J."/>
            <person name="Johnson J."/>
            <person name="Berlin A."/>
            <person name="Gnerre S."/>
            <person name="Jaffe D."/>
            <person name="MacCallum I."/>
            <person name="Young S."/>
            <person name="Walker B.J."/>
            <person name="Lander E.S."/>
            <person name="Lindblad-Toh K."/>
        </authorList>
    </citation>
    <scope>NUCLEOTIDE SEQUENCE [LARGE SCALE GENOMIC DNA]</scope>
</reference>
<dbReference type="GO" id="GO:0098978">
    <property type="term" value="C:glutamatergic synapse"/>
    <property type="evidence" value="ECO:0000318"/>
    <property type="project" value="GO_Central"/>
</dbReference>
<dbReference type="GO" id="GO:0051965">
    <property type="term" value="P:positive regulation of synapse assembly"/>
    <property type="evidence" value="ECO:0000318"/>
    <property type="project" value="GO_Central"/>
</dbReference>
<dbReference type="PROSITE" id="PS51450">
    <property type="entry name" value="LRR"/>
    <property type="match status" value="5"/>
</dbReference>
<dbReference type="InterPro" id="IPR000483">
    <property type="entry name" value="Cys-rich_flank_reg_C"/>
</dbReference>
<dbReference type="AlphaFoldDB" id="W5NLU4"/>
<comment type="subcellular location">
    <subcellularLocation>
        <location evidence="1">Membrane</location>
        <topology evidence="1">Single-pass type I membrane protein</topology>
    </subcellularLocation>
</comment>
<evidence type="ECO:0000313" key="12">
    <source>
        <dbReference type="Ensembl" id="ENSLOCP00000021603.1"/>
    </source>
</evidence>
<accession>W5NLU4</accession>
<keyword evidence="7 9" id="KW-1133">Transmembrane helix</keyword>
<dbReference type="Proteomes" id="UP000018468">
    <property type="component" value="Linkage group LG7"/>
</dbReference>
<dbReference type="HOGENOM" id="CLU_012706_1_0_1"/>
<evidence type="ECO:0000256" key="4">
    <source>
        <dbReference type="ARBA" id="ARBA00022692"/>
    </source>
</evidence>
<keyword evidence="4 9" id="KW-0812">Transmembrane</keyword>
<keyword evidence="3" id="KW-0433">Leucine-rich repeat</keyword>
<dbReference type="SMART" id="SM00082">
    <property type="entry name" value="LRRCT"/>
    <property type="match status" value="2"/>
</dbReference>
<keyword evidence="8 9" id="KW-0472">Membrane</keyword>
<evidence type="ECO:0000256" key="3">
    <source>
        <dbReference type="ARBA" id="ARBA00022614"/>
    </source>
</evidence>
<dbReference type="InterPro" id="IPR003591">
    <property type="entry name" value="Leu-rich_rpt_typical-subtyp"/>
</dbReference>
<name>W5NLU4_LEPOC</name>
<dbReference type="Pfam" id="PF13855">
    <property type="entry name" value="LRR_8"/>
    <property type="match status" value="2"/>
</dbReference>
<dbReference type="GO" id="GO:0016020">
    <property type="term" value="C:membrane"/>
    <property type="evidence" value="ECO:0007669"/>
    <property type="project" value="UniProtKB-SubCell"/>
</dbReference>
<feature type="signal peptide" evidence="10">
    <location>
        <begin position="1"/>
        <end position="19"/>
    </location>
</feature>
<proteinExistence type="inferred from homology"/>
<keyword evidence="13" id="KW-1185">Reference proteome</keyword>
<dbReference type="PANTHER" id="PTHR45773">
    <property type="entry name" value="SLIT AND NTRK-LIKE PROTEIN 4-RELATED"/>
    <property type="match status" value="1"/>
</dbReference>
<keyword evidence="6" id="KW-0677">Repeat</keyword>
<evidence type="ECO:0000256" key="9">
    <source>
        <dbReference type="SAM" id="Phobius"/>
    </source>
</evidence>
<feature type="domain" description="LRRCT" evidence="11">
    <location>
        <begin position="532"/>
        <end position="582"/>
    </location>
</feature>
<evidence type="ECO:0000256" key="1">
    <source>
        <dbReference type="ARBA" id="ARBA00004479"/>
    </source>
</evidence>
<dbReference type="InterPro" id="IPR001611">
    <property type="entry name" value="Leu-rich_rpt"/>
</dbReference>
<dbReference type="FunFam" id="3.80.10.10:FF:000001">
    <property type="entry name" value="SLIT and NTRK-like family, member 1"/>
    <property type="match status" value="2"/>
</dbReference>
<dbReference type="OMA" id="EPSMFIH"/>
<dbReference type="InterPro" id="IPR032675">
    <property type="entry name" value="LRR_dom_sf"/>
</dbReference>
<dbReference type="GO" id="GO:0007409">
    <property type="term" value="P:axonogenesis"/>
    <property type="evidence" value="ECO:0000318"/>
    <property type="project" value="GO_Central"/>
</dbReference>
<protein>
    <submittedName>
        <fullName evidence="12">SLIT and NTRK like family member 4</fullName>
    </submittedName>
</protein>
<evidence type="ECO:0000256" key="10">
    <source>
        <dbReference type="SAM" id="SignalP"/>
    </source>
</evidence>
<evidence type="ECO:0000256" key="7">
    <source>
        <dbReference type="ARBA" id="ARBA00022989"/>
    </source>
</evidence>
<reference evidence="12" key="3">
    <citation type="submission" date="2025-09" db="UniProtKB">
        <authorList>
            <consortium name="Ensembl"/>
        </authorList>
    </citation>
    <scope>IDENTIFICATION</scope>
</reference>
<evidence type="ECO:0000256" key="2">
    <source>
        <dbReference type="ARBA" id="ARBA00010439"/>
    </source>
</evidence>
<dbReference type="GeneTree" id="ENSGT00940000160971"/>
<dbReference type="eggNOG" id="ENOG502QQXQ">
    <property type="taxonomic scope" value="Eukaryota"/>
</dbReference>
<dbReference type="STRING" id="7918.ENSLOCP00000021603"/>
<evidence type="ECO:0000313" key="13">
    <source>
        <dbReference type="Proteomes" id="UP000018468"/>
    </source>
</evidence>
<evidence type="ECO:0000256" key="8">
    <source>
        <dbReference type="ARBA" id="ARBA00023136"/>
    </source>
</evidence>
<dbReference type="FunCoup" id="W5NLU4">
    <property type="interactions" value="687"/>
</dbReference>
<evidence type="ECO:0000259" key="11">
    <source>
        <dbReference type="SMART" id="SM00082"/>
    </source>
</evidence>